<protein>
    <recommendedName>
        <fullName evidence="1">TRASH domain-containing protein</fullName>
    </recommendedName>
</protein>
<dbReference type="RefSeq" id="WP_379711862.1">
    <property type="nucleotide sequence ID" value="NZ_JBHTBS010000004.1"/>
</dbReference>
<dbReference type="InterPro" id="IPR012348">
    <property type="entry name" value="RNR-like"/>
</dbReference>
<feature type="domain" description="TRASH" evidence="1">
    <location>
        <begin position="42"/>
        <end position="80"/>
    </location>
</feature>
<organism evidence="2 3">
    <name type="scientific">Haloferula chungangensis</name>
    <dbReference type="NCBI Taxonomy" id="1048331"/>
    <lineage>
        <taxon>Bacteria</taxon>
        <taxon>Pseudomonadati</taxon>
        <taxon>Verrucomicrobiota</taxon>
        <taxon>Verrucomicrobiia</taxon>
        <taxon>Verrucomicrobiales</taxon>
        <taxon>Verrucomicrobiaceae</taxon>
        <taxon>Haloferula</taxon>
    </lineage>
</organism>
<dbReference type="Gene3D" id="1.10.620.20">
    <property type="entry name" value="Ribonucleotide Reductase, subunit A"/>
    <property type="match status" value="1"/>
</dbReference>
<evidence type="ECO:0000313" key="3">
    <source>
        <dbReference type="Proteomes" id="UP001596472"/>
    </source>
</evidence>
<reference evidence="3" key="1">
    <citation type="journal article" date="2019" name="Int. J. Syst. Evol. Microbiol.">
        <title>The Global Catalogue of Microorganisms (GCM) 10K type strain sequencing project: providing services to taxonomists for standard genome sequencing and annotation.</title>
        <authorList>
            <consortium name="The Broad Institute Genomics Platform"/>
            <consortium name="The Broad Institute Genome Sequencing Center for Infectious Disease"/>
            <person name="Wu L."/>
            <person name="Ma J."/>
        </authorList>
    </citation>
    <scope>NUCLEOTIDE SEQUENCE [LARGE SCALE GENOMIC DNA]</scope>
    <source>
        <strain evidence="3">CGMCC 4.1467</strain>
    </source>
</reference>
<name>A0ABW2L7K0_9BACT</name>
<dbReference type="InterPro" id="IPR009078">
    <property type="entry name" value="Ferritin-like_SF"/>
</dbReference>
<proteinExistence type="predicted"/>
<dbReference type="SUPFAM" id="SSF47240">
    <property type="entry name" value="Ferritin-like"/>
    <property type="match status" value="1"/>
</dbReference>
<keyword evidence="3" id="KW-1185">Reference proteome</keyword>
<evidence type="ECO:0000313" key="2">
    <source>
        <dbReference type="EMBL" id="MFC7337511.1"/>
    </source>
</evidence>
<gene>
    <name evidence="2" type="ORF">ACFQY0_10015</name>
</gene>
<dbReference type="EMBL" id="JBHTBS010000004">
    <property type="protein sequence ID" value="MFC7337511.1"/>
    <property type="molecule type" value="Genomic_DNA"/>
</dbReference>
<dbReference type="Proteomes" id="UP001596472">
    <property type="component" value="Unassembled WGS sequence"/>
</dbReference>
<sequence>MKSIYILSSIALVFSSCKPQESASTEAAAPEAVASTYPLDVCVVSGEELGSMGDPVVIQHEGQEVRFCCDSCLPKFKKDPAKYLSKLEK</sequence>
<evidence type="ECO:0000259" key="1">
    <source>
        <dbReference type="SMART" id="SM00746"/>
    </source>
</evidence>
<accession>A0ABW2L7K0</accession>
<dbReference type="PROSITE" id="PS51257">
    <property type="entry name" value="PROKAR_LIPOPROTEIN"/>
    <property type="match status" value="1"/>
</dbReference>
<dbReference type="SMART" id="SM00746">
    <property type="entry name" value="TRASH"/>
    <property type="match status" value="1"/>
</dbReference>
<comment type="caution">
    <text evidence="2">The sequence shown here is derived from an EMBL/GenBank/DDBJ whole genome shotgun (WGS) entry which is preliminary data.</text>
</comment>
<dbReference type="InterPro" id="IPR011017">
    <property type="entry name" value="TRASH_dom"/>
</dbReference>